<proteinExistence type="predicted"/>
<dbReference type="AlphaFoldDB" id="A0A6A6SKY4"/>
<dbReference type="Proteomes" id="UP000799324">
    <property type="component" value="Unassembled WGS sequence"/>
</dbReference>
<dbReference type="EMBL" id="MU004598">
    <property type="protein sequence ID" value="KAF2647617.1"/>
    <property type="molecule type" value="Genomic_DNA"/>
</dbReference>
<evidence type="ECO:0000313" key="2">
    <source>
        <dbReference type="Proteomes" id="UP000799324"/>
    </source>
</evidence>
<organism evidence="1 2">
    <name type="scientific">Lophiostoma macrostomum CBS 122681</name>
    <dbReference type="NCBI Taxonomy" id="1314788"/>
    <lineage>
        <taxon>Eukaryota</taxon>
        <taxon>Fungi</taxon>
        <taxon>Dikarya</taxon>
        <taxon>Ascomycota</taxon>
        <taxon>Pezizomycotina</taxon>
        <taxon>Dothideomycetes</taxon>
        <taxon>Pleosporomycetidae</taxon>
        <taxon>Pleosporales</taxon>
        <taxon>Lophiostomataceae</taxon>
        <taxon>Lophiostoma</taxon>
    </lineage>
</organism>
<sequence length="122" mass="14066">MSDLPPAVRRTIMTIFDNAFRNKKENLAKLEIMLRNHLNPLENGVCVRNQVLDCNKVPMSFTKSGNDDQSACNACLNRRRPCVRLIRRNGAVHLALYPLHVDYRAGASWKDLDFWIRRDDVA</sequence>
<evidence type="ECO:0000313" key="1">
    <source>
        <dbReference type="EMBL" id="KAF2647617.1"/>
    </source>
</evidence>
<protein>
    <submittedName>
        <fullName evidence="1">Uncharacterized protein</fullName>
    </submittedName>
</protein>
<accession>A0A6A6SKY4</accession>
<gene>
    <name evidence="1" type="ORF">K491DRAFT_671865</name>
</gene>
<keyword evidence="2" id="KW-1185">Reference proteome</keyword>
<name>A0A6A6SKY4_9PLEO</name>
<reference evidence="1" key="1">
    <citation type="journal article" date="2020" name="Stud. Mycol.">
        <title>101 Dothideomycetes genomes: a test case for predicting lifestyles and emergence of pathogens.</title>
        <authorList>
            <person name="Haridas S."/>
            <person name="Albert R."/>
            <person name="Binder M."/>
            <person name="Bloem J."/>
            <person name="Labutti K."/>
            <person name="Salamov A."/>
            <person name="Andreopoulos B."/>
            <person name="Baker S."/>
            <person name="Barry K."/>
            <person name="Bills G."/>
            <person name="Bluhm B."/>
            <person name="Cannon C."/>
            <person name="Castanera R."/>
            <person name="Culley D."/>
            <person name="Daum C."/>
            <person name="Ezra D."/>
            <person name="Gonzalez J."/>
            <person name="Henrissat B."/>
            <person name="Kuo A."/>
            <person name="Liang C."/>
            <person name="Lipzen A."/>
            <person name="Lutzoni F."/>
            <person name="Magnuson J."/>
            <person name="Mondo S."/>
            <person name="Nolan M."/>
            <person name="Ohm R."/>
            <person name="Pangilinan J."/>
            <person name="Park H.-J."/>
            <person name="Ramirez L."/>
            <person name="Alfaro M."/>
            <person name="Sun H."/>
            <person name="Tritt A."/>
            <person name="Yoshinaga Y."/>
            <person name="Zwiers L.-H."/>
            <person name="Turgeon B."/>
            <person name="Goodwin S."/>
            <person name="Spatafora J."/>
            <person name="Crous P."/>
            <person name="Grigoriev I."/>
        </authorList>
    </citation>
    <scope>NUCLEOTIDE SEQUENCE</scope>
    <source>
        <strain evidence="1">CBS 122681</strain>
    </source>
</reference>